<dbReference type="Pfam" id="PF14232">
    <property type="entry name" value="DUF4334"/>
    <property type="match status" value="1"/>
</dbReference>
<dbReference type="AlphaFoldDB" id="A0A378TJV1"/>
<accession>A0A378TJV1</accession>
<dbReference type="Gene3D" id="2.40.128.580">
    <property type="entry name" value="GXWXG domain"/>
    <property type="match status" value="1"/>
</dbReference>
<gene>
    <name evidence="3" type="ORF">NCTC10821_04626</name>
</gene>
<dbReference type="InterPro" id="IPR025568">
    <property type="entry name" value="DUF4334"/>
</dbReference>
<evidence type="ECO:0000313" key="4">
    <source>
        <dbReference type="Proteomes" id="UP000254978"/>
    </source>
</evidence>
<dbReference type="EMBL" id="UGQT01000001">
    <property type="protein sequence ID" value="STZ61082.1"/>
    <property type="molecule type" value="Genomic_DNA"/>
</dbReference>
<dbReference type="Proteomes" id="UP000254978">
    <property type="component" value="Unassembled WGS sequence"/>
</dbReference>
<proteinExistence type="predicted"/>
<evidence type="ECO:0000259" key="1">
    <source>
        <dbReference type="Pfam" id="PF14231"/>
    </source>
</evidence>
<sequence>MNIQELCHTGSPTQQQLAAAFGALGPVGVDMLVGLWEADPGYAETPGGRLLVESGWWGARFTDAETVDPLLFRSDDGDGLFAADLLRVLALIREGAQNISARRAEVETSAPIGRVRMIEYRGVVTATLVYDQVPVLDYLRAVDDNTVIAAVEGRATVDRPAYALLRRRPDPPAYAGLVSGERFEHE</sequence>
<dbReference type="InterPro" id="IPR025951">
    <property type="entry name" value="GXWXG_dom"/>
</dbReference>
<name>A0A378TJV1_9MYCO</name>
<feature type="domain" description="GXWXG" evidence="1">
    <location>
        <begin position="20"/>
        <end position="77"/>
    </location>
</feature>
<feature type="domain" description="DUF4334" evidence="2">
    <location>
        <begin position="113"/>
        <end position="167"/>
    </location>
</feature>
<protein>
    <submittedName>
        <fullName evidence="3">Uncharacterized protein</fullName>
    </submittedName>
</protein>
<organism evidence="3 4">
    <name type="scientific">Mycolicibacterium tokaiense</name>
    <dbReference type="NCBI Taxonomy" id="39695"/>
    <lineage>
        <taxon>Bacteria</taxon>
        <taxon>Bacillati</taxon>
        <taxon>Actinomycetota</taxon>
        <taxon>Actinomycetes</taxon>
        <taxon>Mycobacteriales</taxon>
        <taxon>Mycobacteriaceae</taxon>
        <taxon>Mycolicibacterium</taxon>
    </lineage>
</organism>
<reference evidence="3 4" key="1">
    <citation type="submission" date="2018-06" db="EMBL/GenBank/DDBJ databases">
        <authorList>
            <consortium name="Pathogen Informatics"/>
            <person name="Doyle S."/>
        </authorList>
    </citation>
    <scope>NUCLEOTIDE SEQUENCE [LARGE SCALE GENOMIC DNA]</scope>
    <source>
        <strain evidence="3 4">NCTC10821</strain>
    </source>
</reference>
<evidence type="ECO:0000259" key="2">
    <source>
        <dbReference type="Pfam" id="PF14232"/>
    </source>
</evidence>
<keyword evidence="4" id="KW-1185">Reference proteome</keyword>
<evidence type="ECO:0000313" key="3">
    <source>
        <dbReference type="EMBL" id="STZ61082.1"/>
    </source>
</evidence>
<dbReference type="Pfam" id="PF14231">
    <property type="entry name" value="GXWXG"/>
    <property type="match status" value="1"/>
</dbReference>